<dbReference type="Proteomes" id="UP000199632">
    <property type="component" value="Unassembled WGS sequence"/>
</dbReference>
<dbReference type="PANTHER" id="PTHR43355">
    <property type="entry name" value="FLAVIN REDUCTASE (NADPH)"/>
    <property type="match status" value="1"/>
</dbReference>
<sequence>MLSIIVFGAGGRAGRRIVAESLARGHRVTAVVREPARHPDLEGAVAGDVTDARQVAVLSEGHDAAVHAAARLDVPAAEFFPDAARALTAGLTQAGVPRLVAIGIGTTLEVAPGQAVHDAPDFPAEYRAFSLGHAAQIDVLRAAGEGLDWVLLVPPPTLLDDATDGTGAYRTNSDNQVLATGDTLFAYADLAIAVVDEVDQPKHHRAAIAVGPA</sequence>
<dbReference type="SUPFAM" id="SSF51735">
    <property type="entry name" value="NAD(P)-binding Rossmann-fold domains"/>
    <property type="match status" value="1"/>
</dbReference>
<name>A0A1H3TW13_9ACTN</name>
<gene>
    <name evidence="2" type="ORF">SAMN05421684_6484</name>
</gene>
<dbReference type="InterPro" id="IPR036291">
    <property type="entry name" value="NAD(P)-bd_dom_sf"/>
</dbReference>
<dbReference type="Gene3D" id="3.40.50.720">
    <property type="entry name" value="NAD(P)-binding Rossmann-like Domain"/>
    <property type="match status" value="1"/>
</dbReference>
<dbReference type="InterPro" id="IPR051606">
    <property type="entry name" value="Polyketide_Oxido-like"/>
</dbReference>
<reference evidence="3" key="1">
    <citation type="submission" date="2016-10" db="EMBL/GenBank/DDBJ databases">
        <authorList>
            <person name="Varghese N."/>
            <person name="Submissions S."/>
        </authorList>
    </citation>
    <scope>NUCLEOTIDE SEQUENCE [LARGE SCALE GENOMIC DNA]</scope>
    <source>
        <strain evidence="3">DSM 44718</strain>
    </source>
</reference>
<accession>A0A1H3TW13</accession>
<evidence type="ECO:0000259" key="1">
    <source>
        <dbReference type="Pfam" id="PF13460"/>
    </source>
</evidence>
<evidence type="ECO:0000313" key="2">
    <source>
        <dbReference type="EMBL" id="SDZ54396.1"/>
    </source>
</evidence>
<dbReference type="AlphaFoldDB" id="A0A1H3TW13"/>
<dbReference type="STRING" id="137265.SAMN05421684_6484"/>
<dbReference type="InterPro" id="IPR016040">
    <property type="entry name" value="NAD(P)-bd_dom"/>
</dbReference>
<proteinExistence type="predicted"/>
<dbReference type="EMBL" id="FNQB01000003">
    <property type="protein sequence ID" value="SDZ54396.1"/>
    <property type="molecule type" value="Genomic_DNA"/>
</dbReference>
<feature type="domain" description="NAD(P)-binding" evidence="1">
    <location>
        <begin position="8"/>
        <end position="201"/>
    </location>
</feature>
<protein>
    <recommendedName>
        <fullName evidence="1">NAD(P)-binding domain-containing protein</fullName>
    </recommendedName>
</protein>
<dbReference type="OrthoDB" id="3191258at2"/>
<organism evidence="2 3">
    <name type="scientific">Asanoa ishikariensis</name>
    <dbReference type="NCBI Taxonomy" id="137265"/>
    <lineage>
        <taxon>Bacteria</taxon>
        <taxon>Bacillati</taxon>
        <taxon>Actinomycetota</taxon>
        <taxon>Actinomycetes</taxon>
        <taxon>Micromonosporales</taxon>
        <taxon>Micromonosporaceae</taxon>
        <taxon>Asanoa</taxon>
    </lineage>
</organism>
<evidence type="ECO:0000313" key="3">
    <source>
        <dbReference type="Proteomes" id="UP000199632"/>
    </source>
</evidence>
<dbReference type="Pfam" id="PF13460">
    <property type="entry name" value="NAD_binding_10"/>
    <property type="match status" value="1"/>
</dbReference>
<keyword evidence="3" id="KW-1185">Reference proteome</keyword>
<dbReference type="PANTHER" id="PTHR43355:SF2">
    <property type="entry name" value="FLAVIN REDUCTASE (NADPH)"/>
    <property type="match status" value="1"/>
</dbReference>
<dbReference type="RefSeq" id="WP_090800342.1">
    <property type="nucleotide sequence ID" value="NZ_BOND01000024.1"/>
</dbReference>
<dbReference type="GO" id="GO:0016646">
    <property type="term" value="F:oxidoreductase activity, acting on the CH-NH group of donors, NAD or NADP as acceptor"/>
    <property type="evidence" value="ECO:0007669"/>
    <property type="project" value="TreeGrafter"/>
</dbReference>